<evidence type="ECO:0000313" key="3">
    <source>
        <dbReference type="Proteomes" id="UP001302349"/>
    </source>
</evidence>
<feature type="transmembrane region" description="Helical" evidence="1">
    <location>
        <begin position="282"/>
        <end position="303"/>
    </location>
</feature>
<keyword evidence="1" id="KW-0812">Transmembrane</keyword>
<accession>A0ABZ0IIN1</accession>
<feature type="transmembrane region" description="Helical" evidence="1">
    <location>
        <begin position="347"/>
        <end position="372"/>
    </location>
</feature>
<dbReference type="Pfam" id="PF12412">
    <property type="entry name" value="DUF3667"/>
    <property type="match status" value="1"/>
</dbReference>
<protein>
    <submittedName>
        <fullName evidence="2">DUF3667 domain-containing protein</fullName>
    </submittedName>
</protein>
<keyword evidence="3" id="KW-1185">Reference proteome</keyword>
<feature type="transmembrane region" description="Helical" evidence="1">
    <location>
        <begin position="315"/>
        <end position="335"/>
    </location>
</feature>
<proteinExistence type="predicted"/>
<keyword evidence="1" id="KW-0472">Membrane</keyword>
<evidence type="ECO:0000313" key="2">
    <source>
        <dbReference type="EMBL" id="WOK04359.1"/>
    </source>
</evidence>
<dbReference type="InterPro" id="IPR022134">
    <property type="entry name" value="DUF3667"/>
</dbReference>
<organism evidence="2 3">
    <name type="scientific">Imperialibacter roseus</name>
    <dbReference type="NCBI Taxonomy" id="1324217"/>
    <lineage>
        <taxon>Bacteria</taxon>
        <taxon>Pseudomonadati</taxon>
        <taxon>Bacteroidota</taxon>
        <taxon>Cytophagia</taxon>
        <taxon>Cytophagales</taxon>
        <taxon>Flammeovirgaceae</taxon>
        <taxon>Imperialibacter</taxon>
    </lineage>
</organism>
<keyword evidence="1" id="KW-1133">Transmembrane helix</keyword>
<reference evidence="2 3" key="1">
    <citation type="journal article" date="2023" name="Microbiol. Resour. Announc.">
        <title>Complete Genome Sequence of Imperialibacter roseus strain P4T.</title>
        <authorList>
            <person name="Tizabi D.R."/>
            <person name="Bachvaroff T."/>
            <person name="Hill R.T."/>
        </authorList>
    </citation>
    <scope>NUCLEOTIDE SEQUENCE [LARGE SCALE GENOMIC DNA]</scope>
    <source>
        <strain evidence="2 3">P4T</strain>
    </source>
</reference>
<name>A0ABZ0IIN1_9BACT</name>
<dbReference type="RefSeq" id="WP_317487170.1">
    <property type="nucleotide sequence ID" value="NZ_CP136051.1"/>
</dbReference>
<dbReference type="EMBL" id="CP136051">
    <property type="protein sequence ID" value="WOK04359.1"/>
    <property type="molecule type" value="Genomic_DNA"/>
</dbReference>
<dbReference type="Proteomes" id="UP001302349">
    <property type="component" value="Chromosome"/>
</dbReference>
<gene>
    <name evidence="2" type="ORF">RT717_14865</name>
</gene>
<feature type="transmembrane region" description="Helical" evidence="1">
    <location>
        <begin position="252"/>
        <end position="270"/>
    </location>
</feature>
<evidence type="ECO:0000256" key="1">
    <source>
        <dbReference type="SAM" id="Phobius"/>
    </source>
</evidence>
<sequence>MRRRRKQNACLNCGYPLNSEIYNYCPSCGQENTNINISFGQLLYDFFNNAFSFDSRFTNSLVPFFFKPGWLTQKFNEGKRASYANPVRLYLVISLFFFFVLNLVGKKITRDIEKSLVEQEVARPDTKFSFGPNLLNGSDSLHIMDSIRAEMGELERAKELTKDSTELALRKKSLDPIKINLSDEEDNFFGISSENWEVYNRLKDDRKLTDDMLFDSLKLENNSTSERFVVRQIIRINRADKQTLLEFVTKNLPILMFIMLPIFALILKVLYIRRNILYVNHLMHAIHLHSFAYIIYGIGMFAVAMYDNTDVLEDWITTVSFLIVTVYSYLSFLRVYEQGWFKTLTKFWLLGWIYFWSLFMGVMVEMTVSFLLF</sequence>
<feature type="transmembrane region" description="Helical" evidence="1">
    <location>
        <begin position="87"/>
        <end position="105"/>
    </location>
</feature>